<dbReference type="EMBL" id="WJXA01000012">
    <property type="protein sequence ID" value="KAF7123068.1"/>
    <property type="molecule type" value="Genomic_DNA"/>
</dbReference>
<protein>
    <submittedName>
        <fullName evidence="3">Uncharacterized protein</fullName>
    </submittedName>
</protein>
<keyword evidence="2" id="KW-0472">Membrane</keyword>
<reference evidence="3" key="1">
    <citation type="submission" date="2019-11" db="EMBL/GenBank/DDBJ databases">
        <authorList>
            <person name="Liu Y."/>
            <person name="Hou J."/>
            <person name="Li T.-Q."/>
            <person name="Guan C.-H."/>
            <person name="Wu X."/>
            <person name="Wu H.-Z."/>
            <person name="Ling F."/>
            <person name="Zhang R."/>
            <person name="Shi X.-G."/>
            <person name="Ren J.-P."/>
            <person name="Chen E.-F."/>
            <person name="Sun J.-M."/>
        </authorList>
    </citation>
    <scope>NUCLEOTIDE SEQUENCE</scope>
    <source>
        <strain evidence="3">Adult_tree_wgs_1</strain>
        <tissue evidence="3">Leaves</tissue>
    </source>
</reference>
<feature type="transmembrane region" description="Helical" evidence="2">
    <location>
        <begin position="209"/>
        <end position="231"/>
    </location>
</feature>
<feature type="transmembrane region" description="Helical" evidence="2">
    <location>
        <begin position="251"/>
        <end position="270"/>
    </location>
</feature>
<feature type="transmembrane region" description="Helical" evidence="2">
    <location>
        <begin position="312"/>
        <end position="333"/>
    </location>
</feature>
<feature type="transmembrane region" description="Helical" evidence="2">
    <location>
        <begin position="61"/>
        <end position="86"/>
    </location>
</feature>
<evidence type="ECO:0000256" key="2">
    <source>
        <dbReference type="SAM" id="Phobius"/>
    </source>
</evidence>
<name>A0A834G1G4_RHOSS</name>
<comment type="caution">
    <text evidence="3">The sequence shown here is derived from an EMBL/GenBank/DDBJ whole genome shotgun (WGS) entry which is preliminary data.</text>
</comment>
<evidence type="ECO:0000256" key="1">
    <source>
        <dbReference type="ARBA" id="ARBA00010199"/>
    </source>
</evidence>
<evidence type="ECO:0000313" key="4">
    <source>
        <dbReference type="Proteomes" id="UP000626092"/>
    </source>
</evidence>
<organism evidence="3 4">
    <name type="scientific">Rhododendron simsii</name>
    <name type="common">Sims's rhododendron</name>
    <dbReference type="NCBI Taxonomy" id="118357"/>
    <lineage>
        <taxon>Eukaryota</taxon>
        <taxon>Viridiplantae</taxon>
        <taxon>Streptophyta</taxon>
        <taxon>Embryophyta</taxon>
        <taxon>Tracheophyta</taxon>
        <taxon>Spermatophyta</taxon>
        <taxon>Magnoliopsida</taxon>
        <taxon>eudicotyledons</taxon>
        <taxon>Gunneridae</taxon>
        <taxon>Pentapetalae</taxon>
        <taxon>asterids</taxon>
        <taxon>Ericales</taxon>
        <taxon>Ericaceae</taxon>
        <taxon>Ericoideae</taxon>
        <taxon>Rhodoreae</taxon>
        <taxon>Rhododendron</taxon>
    </lineage>
</organism>
<keyword evidence="2" id="KW-1133">Transmembrane helix</keyword>
<dbReference type="PANTHER" id="PTHR11206">
    <property type="entry name" value="MULTIDRUG RESISTANCE PROTEIN"/>
    <property type="match status" value="1"/>
</dbReference>
<sequence length="368" mass="39983">MEEETNSTQPLLSPSRYVDLRATRSSTSLSSSSFVADEADIKPIRNVRDFFAAFLLESKKLWYLAAPAIFTTVCNYSLGAITQVFAGHVGAIELAAVSVENSVIAGFSLGLLILVNPLDINAFLQCICSLEIWYYMALILFAGYLKNAELSVDALSICMNILGWTIMVSIGFNAAIRFCRSKQPSINVFLCSVRVSNELGAAHPATAKFSVLVATMTSFMVGLVIALILIIARKQYPNLFSNSTEVKQLVYSLTVTLGINIVINSIQPTLSGVAIGAGWQAYVAYVNVGCYYFFGIPLGLGLGYAADMGVSGIWDGMLAGTALQTCILFWMIYRTNWNKEACIAGDRIKQWGGTVDLPKETDIENGAR</sequence>
<feature type="transmembrane region" description="Helical" evidence="2">
    <location>
        <begin position="122"/>
        <end position="142"/>
    </location>
</feature>
<dbReference type="AlphaFoldDB" id="A0A834G1G4"/>
<dbReference type="OrthoDB" id="2126698at2759"/>
<dbReference type="Pfam" id="PF01554">
    <property type="entry name" value="MatE"/>
    <property type="match status" value="1"/>
</dbReference>
<dbReference type="GO" id="GO:0042910">
    <property type="term" value="F:xenobiotic transmembrane transporter activity"/>
    <property type="evidence" value="ECO:0007669"/>
    <property type="project" value="InterPro"/>
</dbReference>
<dbReference type="GO" id="GO:0016020">
    <property type="term" value="C:membrane"/>
    <property type="evidence" value="ECO:0007669"/>
    <property type="project" value="InterPro"/>
</dbReference>
<keyword evidence="2" id="KW-0812">Transmembrane</keyword>
<dbReference type="Proteomes" id="UP000626092">
    <property type="component" value="Unassembled WGS sequence"/>
</dbReference>
<comment type="similarity">
    <text evidence="1">Belongs to the multi antimicrobial extrusion (MATE) (TC 2.A.66.1) family.</text>
</comment>
<evidence type="ECO:0000313" key="3">
    <source>
        <dbReference type="EMBL" id="KAF7123068.1"/>
    </source>
</evidence>
<dbReference type="GO" id="GO:0015297">
    <property type="term" value="F:antiporter activity"/>
    <property type="evidence" value="ECO:0007669"/>
    <property type="project" value="InterPro"/>
</dbReference>
<gene>
    <name evidence="3" type="ORF">RHSIM_Rhsim12G0110700</name>
</gene>
<proteinExistence type="inferred from homology"/>
<feature type="transmembrane region" description="Helical" evidence="2">
    <location>
        <begin position="154"/>
        <end position="176"/>
    </location>
</feature>
<keyword evidence="4" id="KW-1185">Reference proteome</keyword>
<feature type="transmembrane region" description="Helical" evidence="2">
    <location>
        <begin position="282"/>
        <end position="306"/>
    </location>
</feature>
<feature type="transmembrane region" description="Helical" evidence="2">
    <location>
        <begin position="92"/>
        <end position="115"/>
    </location>
</feature>
<dbReference type="InterPro" id="IPR002528">
    <property type="entry name" value="MATE_fam"/>
</dbReference>
<accession>A0A834G1G4</accession>